<keyword evidence="4" id="KW-0223">Dioxygenase</keyword>
<protein>
    <submittedName>
        <fullName evidence="8">2OG-Fe(II) oxygenase</fullName>
    </submittedName>
</protein>
<keyword evidence="5" id="KW-0560">Oxidoreductase</keyword>
<keyword evidence="6" id="KW-0408">Iron</keyword>
<dbReference type="AlphaFoldDB" id="A0A927C065"/>
<reference evidence="8" key="1">
    <citation type="submission" date="2020-09" db="EMBL/GenBank/DDBJ databases">
        <authorList>
            <person name="Yoon J.-W."/>
        </authorList>
    </citation>
    <scope>NUCLEOTIDE SEQUENCE</scope>
    <source>
        <strain evidence="8">KMU-158</strain>
    </source>
</reference>
<dbReference type="GO" id="GO:0008198">
    <property type="term" value="F:ferrous iron binding"/>
    <property type="evidence" value="ECO:0007669"/>
    <property type="project" value="TreeGrafter"/>
</dbReference>
<dbReference type="GO" id="GO:0031418">
    <property type="term" value="F:L-ascorbic acid binding"/>
    <property type="evidence" value="ECO:0007669"/>
    <property type="project" value="UniProtKB-KW"/>
</dbReference>
<evidence type="ECO:0000313" key="8">
    <source>
        <dbReference type="EMBL" id="MBD2857376.1"/>
    </source>
</evidence>
<evidence type="ECO:0000259" key="7">
    <source>
        <dbReference type="PROSITE" id="PS51471"/>
    </source>
</evidence>
<evidence type="ECO:0000256" key="3">
    <source>
        <dbReference type="ARBA" id="ARBA00022896"/>
    </source>
</evidence>
<dbReference type="GO" id="GO:0031543">
    <property type="term" value="F:peptidyl-proline dioxygenase activity"/>
    <property type="evidence" value="ECO:0007669"/>
    <property type="project" value="TreeGrafter"/>
</dbReference>
<dbReference type="Gene3D" id="2.60.120.620">
    <property type="entry name" value="q2cbj1_9rhob like domain"/>
    <property type="match status" value="1"/>
</dbReference>
<dbReference type="Pfam" id="PF13640">
    <property type="entry name" value="2OG-FeII_Oxy_3"/>
    <property type="match status" value="1"/>
</dbReference>
<dbReference type="InterPro" id="IPR051559">
    <property type="entry name" value="HIF_prolyl_hydroxylases"/>
</dbReference>
<dbReference type="InterPro" id="IPR006620">
    <property type="entry name" value="Pro_4_hyd_alph"/>
</dbReference>
<dbReference type="PANTHER" id="PTHR12907:SF26">
    <property type="entry name" value="HIF PROLYL HYDROXYLASE, ISOFORM C"/>
    <property type="match status" value="1"/>
</dbReference>
<dbReference type="GO" id="GO:0071456">
    <property type="term" value="P:cellular response to hypoxia"/>
    <property type="evidence" value="ECO:0007669"/>
    <property type="project" value="TreeGrafter"/>
</dbReference>
<comment type="cofactor">
    <cofactor evidence="1">
        <name>L-ascorbate</name>
        <dbReference type="ChEBI" id="CHEBI:38290"/>
    </cofactor>
</comment>
<dbReference type="InterPro" id="IPR005123">
    <property type="entry name" value="Oxoglu/Fe-dep_dioxygenase_dom"/>
</dbReference>
<dbReference type="PROSITE" id="PS51471">
    <property type="entry name" value="FE2OG_OXY"/>
    <property type="match status" value="1"/>
</dbReference>
<dbReference type="SMART" id="SM00702">
    <property type="entry name" value="P4Hc"/>
    <property type="match status" value="1"/>
</dbReference>
<dbReference type="PANTHER" id="PTHR12907">
    <property type="entry name" value="EGL NINE HOMOLOG-RELATED"/>
    <property type="match status" value="1"/>
</dbReference>
<accession>A0A927C065</accession>
<evidence type="ECO:0000256" key="2">
    <source>
        <dbReference type="ARBA" id="ARBA00022723"/>
    </source>
</evidence>
<keyword evidence="3" id="KW-0847">Vitamin C</keyword>
<gene>
    <name evidence="8" type="ORF">IB286_00050</name>
</gene>
<organism evidence="8 9">
    <name type="scientific">Spongiibacter pelagi</name>
    <dbReference type="NCBI Taxonomy" id="2760804"/>
    <lineage>
        <taxon>Bacteria</taxon>
        <taxon>Pseudomonadati</taxon>
        <taxon>Pseudomonadota</taxon>
        <taxon>Gammaproteobacteria</taxon>
        <taxon>Cellvibrionales</taxon>
        <taxon>Spongiibacteraceae</taxon>
        <taxon>Spongiibacter</taxon>
    </lineage>
</organism>
<dbReference type="InterPro" id="IPR044862">
    <property type="entry name" value="Pro_4_hyd_alph_FE2OG_OXY"/>
</dbReference>
<sequence length="193" mass="22222">MELPGAVPPELAERLLLRVIDMEDAEFRSAGIGRSGDFQKNRFVRSDEIHWFTGADELERDYLDWMESLREAMNRRLFLGLFDYECHFARYAPGAFYKKHLDAFQGRTNRVLSTVTYLNPGWTVADGGQLLIYDKRDGEEQVVDSILPLMGTLVVFLSDRVPHEVVVAHRQRYSIAGWFRVNDSINGQLNPPQ</sequence>
<evidence type="ECO:0000256" key="1">
    <source>
        <dbReference type="ARBA" id="ARBA00001961"/>
    </source>
</evidence>
<evidence type="ECO:0000313" key="9">
    <source>
        <dbReference type="Proteomes" id="UP000610558"/>
    </source>
</evidence>
<dbReference type="EMBL" id="JACXLD010000001">
    <property type="protein sequence ID" value="MBD2857376.1"/>
    <property type="molecule type" value="Genomic_DNA"/>
</dbReference>
<name>A0A927C065_9GAMM</name>
<dbReference type="Proteomes" id="UP000610558">
    <property type="component" value="Unassembled WGS sequence"/>
</dbReference>
<evidence type="ECO:0000256" key="4">
    <source>
        <dbReference type="ARBA" id="ARBA00022964"/>
    </source>
</evidence>
<keyword evidence="2" id="KW-0479">Metal-binding</keyword>
<comment type="caution">
    <text evidence="8">The sequence shown here is derived from an EMBL/GenBank/DDBJ whole genome shotgun (WGS) entry which is preliminary data.</text>
</comment>
<evidence type="ECO:0000256" key="5">
    <source>
        <dbReference type="ARBA" id="ARBA00023002"/>
    </source>
</evidence>
<feature type="domain" description="Fe2OG dioxygenase" evidence="7">
    <location>
        <begin position="77"/>
        <end position="181"/>
    </location>
</feature>
<evidence type="ECO:0000256" key="6">
    <source>
        <dbReference type="ARBA" id="ARBA00023004"/>
    </source>
</evidence>
<proteinExistence type="predicted"/>
<keyword evidence="9" id="KW-1185">Reference proteome</keyword>